<sequence>MATLTPEFLTIQDSYTSVSTPSTRHPPSKPILGRANTLTAPHRHSPLRPTSVRSLSMNAASDYDSDGNACVPEPQAEQTAHPVDSATRLLISVTAVWIALQGGWSPYYTPPADHGSNVESPVGSATTSPSSRLGRRGTRSRGNSIDIANMPHHGHPRSPLSATLHSREHSPVRNFCSGSHLPPWWETRTTSSPVVPTALLPPPAVRSPTPDLSGIQPRRATSTGAAFMQRSRIASVNRAAEDDSDPEHTKQRGRCLSSGGQRTTARHSVGATPTTPVQKAVLEAGPNVHPARRERSYQVNINTRLDDQPPAHRQRDSSGGAKHIPPGSQPSMALPGLDPIPALPGTVTSAQAKRRPFGTKVKDWFRKLGTHSH</sequence>
<evidence type="ECO:0000313" key="3">
    <source>
        <dbReference type="Proteomes" id="UP000275385"/>
    </source>
</evidence>
<evidence type="ECO:0000256" key="1">
    <source>
        <dbReference type="SAM" id="MobiDB-lite"/>
    </source>
</evidence>
<evidence type="ECO:0000313" key="2">
    <source>
        <dbReference type="EMBL" id="RKU49296.1"/>
    </source>
</evidence>
<accession>A0A420YNA9</accession>
<feature type="region of interest" description="Disordered" evidence="1">
    <location>
        <begin position="114"/>
        <end position="166"/>
    </location>
</feature>
<keyword evidence="3" id="KW-1185">Reference proteome</keyword>
<protein>
    <submittedName>
        <fullName evidence="2">Uncharacterized protein</fullName>
    </submittedName>
</protein>
<proteinExistence type="predicted"/>
<gene>
    <name evidence="2" type="ORF">DL546_009791</name>
</gene>
<dbReference type="OrthoDB" id="5404323at2759"/>
<dbReference type="Proteomes" id="UP000275385">
    <property type="component" value="Unassembled WGS sequence"/>
</dbReference>
<comment type="caution">
    <text evidence="2">The sequence shown here is derived from an EMBL/GenBank/DDBJ whole genome shotgun (WGS) entry which is preliminary data.</text>
</comment>
<feature type="compositionally biased region" description="Basic and acidic residues" evidence="1">
    <location>
        <begin position="304"/>
        <end position="316"/>
    </location>
</feature>
<name>A0A420YNA9_9PEZI</name>
<feature type="region of interest" description="Disordered" evidence="1">
    <location>
        <begin position="300"/>
        <end position="360"/>
    </location>
</feature>
<feature type="region of interest" description="Disordered" evidence="1">
    <location>
        <begin position="201"/>
        <end position="277"/>
    </location>
</feature>
<organism evidence="2 3">
    <name type="scientific">Coniochaeta pulveracea</name>
    <dbReference type="NCBI Taxonomy" id="177199"/>
    <lineage>
        <taxon>Eukaryota</taxon>
        <taxon>Fungi</taxon>
        <taxon>Dikarya</taxon>
        <taxon>Ascomycota</taxon>
        <taxon>Pezizomycotina</taxon>
        <taxon>Sordariomycetes</taxon>
        <taxon>Sordariomycetidae</taxon>
        <taxon>Coniochaetales</taxon>
        <taxon>Coniochaetaceae</taxon>
        <taxon>Coniochaeta</taxon>
    </lineage>
</organism>
<dbReference type="AlphaFoldDB" id="A0A420YNA9"/>
<dbReference type="STRING" id="177199.A0A420YNA9"/>
<dbReference type="EMBL" id="QVQW01000002">
    <property type="protein sequence ID" value="RKU49296.1"/>
    <property type="molecule type" value="Genomic_DNA"/>
</dbReference>
<reference evidence="2 3" key="1">
    <citation type="submission" date="2018-08" db="EMBL/GenBank/DDBJ databases">
        <title>Draft genome of the lignicolous fungus Coniochaeta pulveracea.</title>
        <authorList>
            <person name="Borstlap C.J."/>
            <person name="De Witt R.N."/>
            <person name="Botha A."/>
            <person name="Volschenk H."/>
        </authorList>
    </citation>
    <scope>NUCLEOTIDE SEQUENCE [LARGE SCALE GENOMIC DNA]</scope>
    <source>
        <strain evidence="2 3">CAB683</strain>
    </source>
</reference>